<dbReference type="RefSeq" id="WP_301224291.1">
    <property type="nucleotide sequence ID" value="NZ_JAROCG010000001.1"/>
</dbReference>
<name>A0ABT8JXM3_9MICC</name>
<reference evidence="2" key="1">
    <citation type="submission" date="2023-06" db="EMBL/GenBank/DDBJ databases">
        <title>MT1 and MT2 Draft Genomes of Novel Species.</title>
        <authorList>
            <person name="Venkateswaran K."/>
        </authorList>
    </citation>
    <scope>NUCLEOTIDE SEQUENCE</scope>
    <source>
        <strain evidence="2">IIF3SC-B10</strain>
    </source>
</reference>
<sequence>MSKLIPRESAPPAQEKVVVSRSGNTCAYPGCGLILTIESLANGDRPKATGKVAHICAASPGGPRYDEEMTKQQRGSADNLIYLCGPHHDAVDAQLELHTVEFLRETKRVHEAKVARGVRAGLGDVTYAELSMVCTVLVGAREPLKAVQVDIALPVQQKIQLNKLGPGAVELITAGLSQADRVASFIAFQSDWNPGFGKTLAARCKSDYYSAIADGLQPDEVFDYLVQRAWDNAGPQDTPQLRAAALAVIAYLFEICEVFERE</sequence>
<keyword evidence="3" id="KW-1185">Reference proteome</keyword>
<proteinExistence type="predicted"/>
<feature type="domain" description="ABC-three component systems C-terminal" evidence="1">
    <location>
        <begin position="147"/>
        <end position="260"/>
    </location>
</feature>
<organism evidence="2 3">
    <name type="scientific">Arthrobacter burdickii</name>
    <dbReference type="NCBI Taxonomy" id="3035920"/>
    <lineage>
        <taxon>Bacteria</taxon>
        <taxon>Bacillati</taxon>
        <taxon>Actinomycetota</taxon>
        <taxon>Actinomycetes</taxon>
        <taxon>Micrococcales</taxon>
        <taxon>Micrococcaceae</taxon>
        <taxon>Arthrobacter</taxon>
    </lineage>
</organism>
<dbReference type="Pfam" id="PF20275">
    <property type="entry name" value="CTD10"/>
    <property type="match status" value="1"/>
</dbReference>
<dbReference type="Proteomes" id="UP001174209">
    <property type="component" value="Unassembled WGS sequence"/>
</dbReference>
<dbReference type="EMBL" id="JAROCG010000001">
    <property type="protein sequence ID" value="MDN4609607.1"/>
    <property type="molecule type" value="Genomic_DNA"/>
</dbReference>
<accession>A0ABT8JXM3</accession>
<dbReference type="InterPro" id="IPR046919">
    <property type="entry name" value="ABC-3C_CTD10"/>
</dbReference>
<protein>
    <recommendedName>
        <fullName evidence="1">ABC-three component systems C-terminal domain-containing protein</fullName>
    </recommendedName>
</protein>
<evidence type="ECO:0000313" key="2">
    <source>
        <dbReference type="EMBL" id="MDN4609607.1"/>
    </source>
</evidence>
<comment type="caution">
    <text evidence="2">The sequence shown here is derived from an EMBL/GenBank/DDBJ whole genome shotgun (WGS) entry which is preliminary data.</text>
</comment>
<evidence type="ECO:0000259" key="1">
    <source>
        <dbReference type="Pfam" id="PF20275"/>
    </source>
</evidence>
<evidence type="ECO:0000313" key="3">
    <source>
        <dbReference type="Proteomes" id="UP001174209"/>
    </source>
</evidence>
<gene>
    <name evidence="2" type="ORF">P5G52_01880</name>
</gene>